<name>A0A843YM12_9RHOB</name>
<dbReference type="RefSeq" id="WP_153217284.1">
    <property type="nucleotide sequence ID" value="NZ_WIBF01000013.1"/>
</dbReference>
<gene>
    <name evidence="1" type="ORF">GFB49_17305</name>
</gene>
<dbReference type="EMBL" id="WIBF01000013">
    <property type="protein sequence ID" value="MQQ10229.1"/>
    <property type="molecule type" value="Genomic_DNA"/>
</dbReference>
<proteinExistence type="predicted"/>
<dbReference type="AlphaFoldDB" id="A0A843YM12"/>
<keyword evidence="2" id="KW-1185">Reference proteome</keyword>
<protein>
    <submittedName>
        <fullName evidence="1">DUF3305 domain-containing protein</fullName>
    </submittedName>
</protein>
<reference evidence="1 2" key="1">
    <citation type="submission" date="2019-10" db="EMBL/GenBank/DDBJ databases">
        <title>Epibacterium sp. nov., isolated from seawater.</title>
        <authorList>
            <person name="Zhang X."/>
            <person name="Li N."/>
        </authorList>
    </citation>
    <scope>NUCLEOTIDE SEQUENCE [LARGE SCALE GENOMIC DNA]</scope>
    <source>
        <strain evidence="1 2">SM1979</strain>
    </source>
</reference>
<evidence type="ECO:0000313" key="1">
    <source>
        <dbReference type="EMBL" id="MQQ10229.1"/>
    </source>
</evidence>
<dbReference type="Proteomes" id="UP000444174">
    <property type="component" value="Unassembled WGS sequence"/>
</dbReference>
<dbReference type="Pfam" id="PF11749">
    <property type="entry name" value="DUF3305"/>
    <property type="match status" value="1"/>
</dbReference>
<evidence type="ECO:0000313" key="2">
    <source>
        <dbReference type="Proteomes" id="UP000444174"/>
    </source>
</evidence>
<organism evidence="1 2">
    <name type="scientific">Tritonibacter litoralis</name>
    <dbReference type="NCBI Taxonomy" id="2662264"/>
    <lineage>
        <taxon>Bacteria</taxon>
        <taxon>Pseudomonadati</taxon>
        <taxon>Pseudomonadota</taxon>
        <taxon>Alphaproteobacteria</taxon>
        <taxon>Rhodobacterales</taxon>
        <taxon>Paracoccaceae</taxon>
        <taxon>Tritonibacter</taxon>
    </lineage>
</organism>
<accession>A0A843YM12</accession>
<sequence length="179" mass="20146">MPLGVVVRRMPGVTRWAKWSWKAVAVLPGAGQANWQLLREEGEAREFHAATVPLELHRAEAEAYKQGLTATPPSVYVVLREDASLDPPLEVTLVTASPFEAQDYADNGEDLVEKIAMPEGLVAWVQQFTDAHFKQEEFKKRRRDKRTVGEAEDGIGDVRIKQVADVYRAPGQIRKERLQ</sequence>
<comment type="caution">
    <text evidence="1">The sequence shown here is derived from an EMBL/GenBank/DDBJ whole genome shotgun (WGS) entry which is preliminary data.</text>
</comment>
<dbReference type="InterPro" id="IPR021736">
    <property type="entry name" value="DUF3305"/>
</dbReference>